<gene>
    <name evidence="2" type="ORF">ED312_08615</name>
</gene>
<name>A0A3N0EKR1_SINP1</name>
<dbReference type="OrthoDB" id="676730at2"/>
<proteinExistence type="predicted"/>
<organism evidence="2 3">
    <name type="scientific">Sinomicrobium pectinilyticum</name>
    <dbReference type="NCBI Taxonomy" id="1084421"/>
    <lineage>
        <taxon>Bacteria</taxon>
        <taxon>Pseudomonadati</taxon>
        <taxon>Bacteroidota</taxon>
        <taxon>Flavobacteriia</taxon>
        <taxon>Flavobacteriales</taxon>
        <taxon>Flavobacteriaceae</taxon>
        <taxon>Sinomicrobium</taxon>
    </lineage>
</organism>
<keyword evidence="3" id="KW-1185">Reference proteome</keyword>
<evidence type="ECO:0008006" key="4">
    <source>
        <dbReference type="Google" id="ProtNLM"/>
    </source>
</evidence>
<reference evidence="2 3" key="1">
    <citation type="submission" date="2018-10" db="EMBL/GenBank/DDBJ databases">
        <title>Sinomicrobium pectinilyticum sp. nov., a pectinase-producing bacterium isolated from alkaline and saline soil, and emended description of the genus Sinomicrobium.</title>
        <authorList>
            <person name="Cheng B."/>
            <person name="Li C."/>
            <person name="Lai Q."/>
            <person name="Du M."/>
            <person name="Shao Z."/>
            <person name="Xu P."/>
            <person name="Yang C."/>
        </authorList>
    </citation>
    <scope>NUCLEOTIDE SEQUENCE [LARGE SCALE GENOMIC DNA]</scope>
    <source>
        <strain evidence="2 3">5DNS001</strain>
    </source>
</reference>
<accession>A0A3N0EKR1</accession>
<dbReference type="Proteomes" id="UP000267469">
    <property type="component" value="Unassembled WGS sequence"/>
</dbReference>
<sequence>MGNKRNTYVLLIVVLAIWGIIGYRVLKTLNPSPEASAVTEKGVSFHPEKLKKQESFTIAVQERDPFLGTITRPQKKKAAKPAVRKEMPPEMEVPVYYFGMVKDGKSREKIYFVQIDGMQQLMRIHDEVKGVKLLKGSEQEITVLYNGKRKVIPING</sequence>
<dbReference type="RefSeq" id="WP_123215598.1">
    <property type="nucleotide sequence ID" value="NZ_RJTM01000059.1"/>
</dbReference>
<keyword evidence="1" id="KW-1133">Transmembrane helix</keyword>
<keyword evidence="1" id="KW-0812">Transmembrane</keyword>
<dbReference type="EMBL" id="RJTM01000059">
    <property type="protein sequence ID" value="RNL88500.1"/>
    <property type="molecule type" value="Genomic_DNA"/>
</dbReference>
<evidence type="ECO:0000313" key="2">
    <source>
        <dbReference type="EMBL" id="RNL88500.1"/>
    </source>
</evidence>
<evidence type="ECO:0000256" key="1">
    <source>
        <dbReference type="SAM" id="Phobius"/>
    </source>
</evidence>
<protein>
    <recommendedName>
        <fullName evidence="4">Type II secretion system protein GspC N-terminal domain-containing protein</fullName>
    </recommendedName>
</protein>
<dbReference type="AlphaFoldDB" id="A0A3N0EKR1"/>
<feature type="transmembrane region" description="Helical" evidence="1">
    <location>
        <begin position="7"/>
        <end position="26"/>
    </location>
</feature>
<comment type="caution">
    <text evidence="2">The sequence shown here is derived from an EMBL/GenBank/DDBJ whole genome shotgun (WGS) entry which is preliminary data.</text>
</comment>
<keyword evidence="1" id="KW-0472">Membrane</keyword>
<evidence type="ECO:0000313" key="3">
    <source>
        <dbReference type="Proteomes" id="UP000267469"/>
    </source>
</evidence>